<dbReference type="Gene3D" id="3.20.20.140">
    <property type="entry name" value="Metal-dependent hydrolases"/>
    <property type="match status" value="1"/>
</dbReference>
<proteinExistence type="predicted"/>
<protein>
    <submittedName>
        <fullName evidence="2">PHP domain-containing protein</fullName>
    </submittedName>
</protein>
<dbReference type="Proteomes" id="UP001168380">
    <property type="component" value="Unassembled WGS sequence"/>
</dbReference>
<dbReference type="SUPFAM" id="SSF89550">
    <property type="entry name" value="PHP domain-like"/>
    <property type="match status" value="1"/>
</dbReference>
<dbReference type="PANTHER" id="PTHR42924">
    <property type="entry name" value="EXONUCLEASE"/>
    <property type="match status" value="1"/>
</dbReference>
<comment type="caution">
    <text evidence="2">The sequence shown here is derived from an EMBL/GenBank/DDBJ whole genome shotgun (WGS) entry which is preliminary data.</text>
</comment>
<dbReference type="CDD" id="cd07438">
    <property type="entry name" value="PHP_HisPPase_AMP"/>
    <property type="match status" value="1"/>
</dbReference>
<dbReference type="PANTHER" id="PTHR42924:SF3">
    <property type="entry name" value="POLYMERASE_HISTIDINOL PHOSPHATASE N-TERMINAL DOMAIN-CONTAINING PROTEIN"/>
    <property type="match status" value="1"/>
</dbReference>
<keyword evidence="3" id="KW-1185">Reference proteome</keyword>
<evidence type="ECO:0000313" key="2">
    <source>
        <dbReference type="EMBL" id="MDO3384172.1"/>
    </source>
</evidence>
<accession>A0ABT8TJA3</accession>
<dbReference type="RefSeq" id="WP_302715509.1">
    <property type="nucleotide sequence ID" value="NZ_JAULRT010000062.1"/>
</dbReference>
<gene>
    <name evidence="2" type="ORF">QWI16_18480</name>
</gene>
<evidence type="ECO:0000313" key="3">
    <source>
        <dbReference type="Proteomes" id="UP001168380"/>
    </source>
</evidence>
<name>A0ABT8TJA3_9GAMM</name>
<dbReference type="SMART" id="SM00481">
    <property type="entry name" value="POLIIIAc"/>
    <property type="match status" value="1"/>
</dbReference>
<dbReference type="InterPro" id="IPR003141">
    <property type="entry name" value="Pol/His_phosphatase_N"/>
</dbReference>
<sequence length="277" mass="29880">MKVDLHMHSHCSDGVLSPTELMERAFAQGVQLLALTDHDTLAGVEEARERAQSLGMQLVSGIEFSTRWGSMGIHIVGLGLALERPALHATVAAQRRARAERNEEIGRRLEKIGVVDAYERARELAGEVEPGRPHFAELLVRDGKVVDSARAFKKYLGSGKLGDVRQQWPPMADIVAAIRAADGVAVLAHPAKYALTRTKLRALMSDFAAAGGQAVEIISGQQASGIAENLASLAREFELEASVGSDFHRPGHPWQELGCPGALPASVTPVWHRWAPG</sequence>
<dbReference type="EMBL" id="JAULRT010000062">
    <property type="protein sequence ID" value="MDO3384172.1"/>
    <property type="molecule type" value="Genomic_DNA"/>
</dbReference>
<dbReference type="InterPro" id="IPR016195">
    <property type="entry name" value="Pol/histidinol_Pase-like"/>
</dbReference>
<evidence type="ECO:0000259" key="1">
    <source>
        <dbReference type="SMART" id="SM00481"/>
    </source>
</evidence>
<reference evidence="2" key="1">
    <citation type="submission" date="2023-07" db="EMBL/GenBank/DDBJ databases">
        <title>Gilvimarinus algae sp. nov., isolated from the surface of Kelp.</title>
        <authorList>
            <person name="Sun Y.Y."/>
            <person name="Gong Y."/>
            <person name="Du Z.J."/>
        </authorList>
    </citation>
    <scope>NUCLEOTIDE SEQUENCE</scope>
    <source>
        <strain evidence="2">SDUM040014</strain>
    </source>
</reference>
<organism evidence="2 3">
    <name type="scientific">Gilvimarinus algae</name>
    <dbReference type="NCBI Taxonomy" id="3058037"/>
    <lineage>
        <taxon>Bacteria</taxon>
        <taxon>Pseudomonadati</taxon>
        <taxon>Pseudomonadota</taxon>
        <taxon>Gammaproteobacteria</taxon>
        <taxon>Cellvibrionales</taxon>
        <taxon>Cellvibrionaceae</taxon>
        <taxon>Gilvimarinus</taxon>
    </lineage>
</organism>
<feature type="domain" description="Polymerase/histidinol phosphatase N-terminal" evidence="1">
    <location>
        <begin position="3"/>
        <end position="68"/>
    </location>
</feature>
<dbReference type="Gene3D" id="1.10.150.650">
    <property type="match status" value="1"/>
</dbReference>
<dbReference type="InterPro" id="IPR004013">
    <property type="entry name" value="PHP_dom"/>
</dbReference>
<dbReference type="Pfam" id="PF02811">
    <property type="entry name" value="PHP"/>
    <property type="match status" value="1"/>
</dbReference>
<dbReference type="InterPro" id="IPR052018">
    <property type="entry name" value="PHP_domain"/>
</dbReference>